<dbReference type="PANTHER" id="PTHR45589">
    <property type="entry name" value="WD REPEAT DOMAIN 62, ISOFORM G"/>
    <property type="match status" value="1"/>
</dbReference>
<dbReference type="SMART" id="SM00320">
    <property type="entry name" value="WD40"/>
    <property type="match status" value="6"/>
</dbReference>
<dbReference type="InterPro" id="IPR001680">
    <property type="entry name" value="WD40_rpt"/>
</dbReference>
<dbReference type="InterPro" id="IPR052779">
    <property type="entry name" value="WDR62"/>
</dbReference>
<feature type="compositionally biased region" description="Polar residues" evidence="1">
    <location>
        <begin position="59"/>
        <end position="84"/>
    </location>
</feature>
<dbReference type="Gene3D" id="2.130.10.10">
    <property type="entry name" value="YVTN repeat-like/Quinoprotein amine dehydrogenase"/>
    <property type="match status" value="2"/>
</dbReference>
<dbReference type="RefSeq" id="XP_040724553.1">
    <property type="nucleotide sequence ID" value="XM_040869550.1"/>
</dbReference>
<dbReference type="EMBL" id="MCFI01000012">
    <property type="protein sequence ID" value="ORY80908.1"/>
    <property type="molecule type" value="Genomic_DNA"/>
</dbReference>
<organism evidence="2 3">
    <name type="scientific">Protomyces lactucae-debilis</name>
    <dbReference type="NCBI Taxonomy" id="2754530"/>
    <lineage>
        <taxon>Eukaryota</taxon>
        <taxon>Fungi</taxon>
        <taxon>Dikarya</taxon>
        <taxon>Ascomycota</taxon>
        <taxon>Taphrinomycotina</taxon>
        <taxon>Taphrinomycetes</taxon>
        <taxon>Taphrinales</taxon>
        <taxon>Protomycetaceae</taxon>
        <taxon>Protomyces</taxon>
    </lineage>
</organism>
<protein>
    <submittedName>
        <fullName evidence="2">WD40-repeat-containing domain protein</fullName>
    </submittedName>
</protein>
<feature type="region of interest" description="Disordered" evidence="1">
    <location>
        <begin position="674"/>
        <end position="761"/>
    </location>
</feature>
<dbReference type="InterPro" id="IPR015943">
    <property type="entry name" value="WD40/YVTN_repeat-like_dom_sf"/>
</dbReference>
<dbReference type="Proteomes" id="UP000193685">
    <property type="component" value="Unassembled WGS sequence"/>
</dbReference>
<sequence length="834" mass="90926">MSRYTLEPRSIAGRTSSPALSQTNLLAHAAGTVIVIRDLSASTSVNCLSQRLLHVPKHQSQIAESSSSHARGSVSPERSNSMTLNFEEFAEPAKGRERTKSLVSLDISPDGRYVIAGEAGQAPRILLWDLSSSSQEPIQIICVHTHGVQLLKFAPDSRRFVSIGYMHDGNIHVFATNNAGSAFQKVATNRITSRLNSVSWIGDRIITLGTRHIKVWHCEAGKGRRKSLESLDRPTPQLEGRNAILGQFVQETFIDLVQLHDVTCAIACGETSVCLLDLDERQVRPLLEGRSKIKCLYSDSGTLLGAGDFGALEVLQRGGSLANQLLQFQSSAVVESILGTDHCTIVATKDGKLRVYFRQEDPIILAGSTPVIHYAERDDESITVDKKAVVTHIRETGILQTQLGCASSVTSASAWDRLVVLGHATGSVSLCNLETELSVKLRAHQDEVANVCMLRTECDIVLLASASKDQTVQLFQASSPDGQVPPTLNLLQTCDDHTAAVTQLLLLPDMLVSGASDRTIILRHFALNDGEIVWKSRRTVSLKSAPTCWAIQEPGILLVATTDKSMLRVDPVTAVSKELYKTDEAIARMAISGDNLCCSHLSDRSLAIRSLETGCCISNRGFVHTERLTSLMWSKRDPTICVSTSTDGLTVHWRFQERIGAEDDDVPVRKPIGKAELLKLSSPRQQALTRPARRKAETPRQSKSPSRPLSPSKLGEGRHSPSPSSVPISAANKRLRSPARPSSRSTFTTSASSDSLTATDTTQERLLERTLSALESLSASHVRIPLDDAALAQLRRASSWFSGQEKQVLAMDVNELMNVMKQRLADKNEAASEV</sequence>
<dbReference type="InterPro" id="IPR036322">
    <property type="entry name" value="WD40_repeat_dom_sf"/>
</dbReference>
<feature type="compositionally biased region" description="Low complexity" evidence="1">
    <location>
        <begin position="738"/>
        <end position="761"/>
    </location>
</feature>
<name>A0A1Y2FAH0_PROLT</name>
<proteinExistence type="predicted"/>
<dbReference type="OMA" id="EEIEMIC"/>
<dbReference type="SUPFAM" id="SSF50978">
    <property type="entry name" value="WD40 repeat-like"/>
    <property type="match status" value="2"/>
</dbReference>
<dbReference type="PANTHER" id="PTHR45589:SF1">
    <property type="entry name" value="WD REPEAT DOMAIN 62, ISOFORM G"/>
    <property type="match status" value="1"/>
</dbReference>
<evidence type="ECO:0000313" key="2">
    <source>
        <dbReference type="EMBL" id="ORY80908.1"/>
    </source>
</evidence>
<gene>
    <name evidence="2" type="ORF">BCR37DRAFT_380781</name>
</gene>
<dbReference type="AlphaFoldDB" id="A0A1Y2FAH0"/>
<keyword evidence="3" id="KW-1185">Reference proteome</keyword>
<feature type="compositionally biased region" description="Low complexity" evidence="1">
    <location>
        <begin position="701"/>
        <end position="729"/>
    </location>
</feature>
<evidence type="ECO:0000313" key="3">
    <source>
        <dbReference type="Proteomes" id="UP000193685"/>
    </source>
</evidence>
<feature type="region of interest" description="Disordered" evidence="1">
    <location>
        <begin position="59"/>
        <end position="92"/>
    </location>
</feature>
<reference evidence="2 3" key="1">
    <citation type="submission" date="2016-07" db="EMBL/GenBank/DDBJ databases">
        <title>Pervasive Adenine N6-methylation of Active Genes in Fungi.</title>
        <authorList>
            <consortium name="DOE Joint Genome Institute"/>
            <person name="Mondo S.J."/>
            <person name="Dannebaum R.O."/>
            <person name="Kuo R.C."/>
            <person name="Labutti K."/>
            <person name="Haridas S."/>
            <person name="Kuo A."/>
            <person name="Salamov A."/>
            <person name="Ahrendt S.R."/>
            <person name="Lipzen A."/>
            <person name="Sullivan W."/>
            <person name="Andreopoulos W.B."/>
            <person name="Clum A."/>
            <person name="Lindquist E."/>
            <person name="Daum C."/>
            <person name="Ramamoorthy G.K."/>
            <person name="Gryganskyi A."/>
            <person name="Culley D."/>
            <person name="Magnuson J.K."/>
            <person name="James T.Y."/>
            <person name="O'Malley M.A."/>
            <person name="Stajich J.E."/>
            <person name="Spatafora J.W."/>
            <person name="Visel A."/>
            <person name="Grigoriev I.V."/>
        </authorList>
    </citation>
    <scope>NUCLEOTIDE SEQUENCE [LARGE SCALE GENOMIC DNA]</scope>
    <source>
        <strain evidence="2 3">12-1054</strain>
    </source>
</reference>
<dbReference type="GeneID" id="63786149"/>
<accession>A0A1Y2FAH0</accession>
<dbReference type="OrthoDB" id="6252103at2759"/>
<evidence type="ECO:0000256" key="1">
    <source>
        <dbReference type="SAM" id="MobiDB-lite"/>
    </source>
</evidence>
<comment type="caution">
    <text evidence="2">The sequence shown here is derived from an EMBL/GenBank/DDBJ whole genome shotgun (WGS) entry which is preliminary data.</text>
</comment>